<evidence type="ECO:0000256" key="2">
    <source>
        <dbReference type="ARBA" id="ARBA00022670"/>
    </source>
</evidence>
<gene>
    <name evidence="9" type="ORF">JOE57_001377</name>
</gene>
<comment type="caution">
    <text evidence="9">The sequence shown here is derived from an EMBL/GenBank/DDBJ whole genome shotgun (WGS) entry which is preliminary data.</text>
</comment>
<feature type="coiled-coil region" evidence="5">
    <location>
        <begin position="27"/>
        <end position="61"/>
    </location>
</feature>
<evidence type="ECO:0000256" key="6">
    <source>
        <dbReference type="SAM" id="MobiDB-lite"/>
    </source>
</evidence>
<evidence type="ECO:0000313" key="9">
    <source>
        <dbReference type="EMBL" id="MBM7798456.1"/>
    </source>
</evidence>
<feature type="region of interest" description="Disordered" evidence="6">
    <location>
        <begin position="234"/>
        <end position="281"/>
    </location>
</feature>
<keyword evidence="2" id="KW-0645">Protease</keyword>
<evidence type="ECO:0000259" key="8">
    <source>
        <dbReference type="PROSITE" id="PS51935"/>
    </source>
</evidence>
<evidence type="ECO:0000256" key="4">
    <source>
        <dbReference type="ARBA" id="ARBA00022807"/>
    </source>
</evidence>
<dbReference type="Pfam" id="PF00877">
    <property type="entry name" value="NLPC_P60"/>
    <property type="match status" value="1"/>
</dbReference>
<dbReference type="Proteomes" id="UP000704762">
    <property type="component" value="Unassembled WGS sequence"/>
</dbReference>
<dbReference type="InterPro" id="IPR000064">
    <property type="entry name" value="NLP_P60_dom"/>
</dbReference>
<dbReference type="InterPro" id="IPR038765">
    <property type="entry name" value="Papain-like_cys_pep_sf"/>
</dbReference>
<dbReference type="PANTHER" id="PTHR47053:SF1">
    <property type="entry name" value="MUREIN DD-ENDOPEPTIDASE MEPH-RELATED"/>
    <property type="match status" value="1"/>
</dbReference>
<dbReference type="InterPro" id="IPR051202">
    <property type="entry name" value="Peptidase_C40"/>
</dbReference>
<evidence type="ECO:0000256" key="5">
    <source>
        <dbReference type="SAM" id="Coils"/>
    </source>
</evidence>
<evidence type="ECO:0000313" key="10">
    <source>
        <dbReference type="Proteomes" id="UP000704762"/>
    </source>
</evidence>
<comment type="similarity">
    <text evidence="1">Belongs to the peptidase C40 family.</text>
</comment>
<evidence type="ECO:0000256" key="1">
    <source>
        <dbReference type="ARBA" id="ARBA00007074"/>
    </source>
</evidence>
<name>A0ABS2RHH8_9ACTN</name>
<dbReference type="PANTHER" id="PTHR47053">
    <property type="entry name" value="MUREIN DD-ENDOPEPTIDASE MEPH-RELATED"/>
    <property type="match status" value="1"/>
</dbReference>
<dbReference type="RefSeq" id="WP_204916992.1">
    <property type="nucleotide sequence ID" value="NZ_BAAAQP010000008.1"/>
</dbReference>
<feature type="coiled-coil region" evidence="5">
    <location>
        <begin position="139"/>
        <end position="173"/>
    </location>
</feature>
<reference evidence="9 10" key="1">
    <citation type="submission" date="2021-01" db="EMBL/GenBank/DDBJ databases">
        <title>Sequencing the genomes of 1000 actinobacteria strains.</title>
        <authorList>
            <person name="Klenk H.-P."/>
        </authorList>
    </citation>
    <scope>NUCLEOTIDE SEQUENCE [LARGE SCALE GENOMIC DNA]</scope>
    <source>
        <strain evidence="9 10">DSM 18662</strain>
    </source>
</reference>
<dbReference type="PROSITE" id="PS51935">
    <property type="entry name" value="NLPC_P60"/>
    <property type="match status" value="1"/>
</dbReference>
<feature type="compositionally biased region" description="Low complexity" evidence="6">
    <location>
        <begin position="234"/>
        <end position="250"/>
    </location>
</feature>
<accession>A0ABS2RHH8</accession>
<dbReference type="GO" id="GO:0016787">
    <property type="term" value="F:hydrolase activity"/>
    <property type="evidence" value="ECO:0007669"/>
    <property type="project" value="UniProtKB-KW"/>
</dbReference>
<feature type="signal peptide" evidence="7">
    <location>
        <begin position="1"/>
        <end position="16"/>
    </location>
</feature>
<protein>
    <submittedName>
        <fullName evidence="9">Cell wall-associated NlpC family hydrolase</fullName>
    </submittedName>
</protein>
<dbReference type="Gene3D" id="3.90.1720.10">
    <property type="entry name" value="endopeptidase domain like (from Nostoc punctiforme)"/>
    <property type="match status" value="1"/>
</dbReference>
<keyword evidence="3 9" id="KW-0378">Hydrolase</keyword>
<keyword evidence="5" id="KW-0175">Coiled coil</keyword>
<proteinExistence type="inferred from homology"/>
<dbReference type="SUPFAM" id="SSF54001">
    <property type="entry name" value="Cysteine proteinases"/>
    <property type="match status" value="1"/>
</dbReference>
<sequence>MIVVLAVTCIALPAQAAPPEIPTENDVQAAQQQAAATRKAVEAIQNKLALARTELDRLQVESALAGEQYLGAQERLTAARAEARRRQQVSSRATTEQESARQAVVELARSSMQANAPMIEIGSILGSGPENILDRAALLSKLSASMQGKLDRLEKAQQQAVLAKRSADRALAKVQVATETATEAKRVAEEATATQAAAVASYAERRSELMIELAQAQQISVDLARRRQQGLEAQQRAAAQASAEQQQQAQVRREGMQRASDAASAGADPQQAPPPGYSSRGAQAAVDFAWQQVGEPYVFGATGPNTWDCSGLTMKAWAAGGKNIGHYTGIQWSRISHISESQLRPGDLIFWATNANDPNTIFHVALYIGGGRMIHAPRPGKTVEVQNVYYWIPPTFFGRP</sequence>
<keyword evidence="7" id="KW-0732">Signal</keyword>
<keyword evidence="4" id="KW-0788">Thiol protease</keyword>
<feature type="compositionally biased region" description="Low complexity" evidence="6">
    <location>
        <begin position="259"/>
        <end position="270"/>
    </location>
</feature>
<organism evidence="9 10">
    <name type="scientific">Microlunatus panaciterrae</name>
    <dbReference type="NCBI Taxonomy" id="400768"/>
    <lineage>
        <taxon>Bacteria</taxon>
        <taxon>Bacillati</taxon>
        <taxon>Actinomycetota</taxon>
        <taxon>Actinomycetes</taxon>
        <taxon>Propionibacteriales</taxon>
        <taxon>Propionibacteriaceae</taxon>
        <taxon>Microlunatus</taxon>
    </lineage>
</organism>
<feature type="chain" id="PRO_5045716844" evidence="7">
    <location>
        <begin position="17"/>
        <end position="400"/>
    </location>
</feature>
<feature type="domain" description="NlpC/P60" evidence="8">
    <location>
        <begin position="279"/>
        <end position="400"/>
    </location>
</feature>
<evidence type="ECO:0000256" key="7">
    <source>
        <dbReference type="SAM" id="SignalP"/>
    </source>
</evidence>
<keyword evidence="10" id="KW-1185">Reference proteome</keyword>
<evidence type="ECO:0000256" key="3">
    <source>
        <dbReference type="ARBA" id="ARBA00022801"/>
    </source>
</evidence>
<dbReference type="EMBL" id="JAFBCF010000001">
    <property type="protein sequence ID" value="MBM7798456.1"/>
    <property type="molecule type" value="Genomic_DNA"/>
</dbReference>